<reference evidence="1" key="1">
    <citation type="journal article" date="2014" name="Int. J. Syst. Evol. Microbiol.">
        <title>Complete genome of a new Firmicutes species belonging to the dominant human colonic microbiota ('Ruminococcus bicirculans') reveals two chromosomes and a selective capacity to utilize plant glucans.</title>
        <authorList>
            <consortium name="NISC Comparative Sequencing Program"/>
            <person name="Wegmann U."/>
            <person name="Louis P."/>
            <person name="Goesmann A."/>
            <person name="Henrissat B."/>
            <person name="Duncan S.H."/>
            <person name="Flint H.J."/>
        </authorList>
    </citation>
    <scope>NUCLEOTIDE SEQUENCE</scope>
    <source>
        <strain evidence="1">VKM B-1499</strain>
    </source>
</reference>
<evidence type="ECO:0008006" key="3">
    <source>
        <dbReference type="Google" id="ProtNLM"/>
    </source>
</evidence>
<dbReference type="RefSeq" id="WP_271165685.1">
    <property type="nucleotide sequence ID" value="NZ_BSFD01000009.1"/>
</dbReference>
<name>A0ABQ5TBN2_9CAUL</name>
<dbReference type="EMBL" id="BSFD01000009">
    <property type="protein sequence ID" value="GLK49490.1"/>
    <property type="molecule type" value="Genomic_DNA"/>
</dbReference>
<evidence type="ECO:0000313" key="2">
    <source>
        <dbReference type="Proteomes" id="UP001143509"/>
    </source>
</evidence>
<gene>
    <name evidence="1" type="ORF">GCM10017620_24630</name>
</gene>
<reference evidence="1" key="2">
    <citation type="submission" date="2023-01" db="EMBL/GenBank/DDBJ databases">
        <authorList>
            <person name="Sun Q."/>
            <person name="Evtushenko L."/>
        </authorList>
    </citation>
    <scope>NUCLEOTIDE SEQUENCE</scope>
    <source>
        <strain evidence="1">VKM B-1499</strain>
    </source>
</reference>
<keyword evidence="2" id="KW-1185">Reference proteome</keyword>
<sequence length="108" mass="11465">MANRVRGEVPFKADDEDYVLVLDFNALCDLEADFPGIMDGSFELKSPTAIRKVFHTGLAKHHPELSVLSAGELISAVGIPMAGQLVAAAFKASFPEAATGSKARPPKP</sequence>
<comment type="caution">
    <text evidence="1">The sequence shown here is derived from an EMBL/GenBank/DDBJ whole genome shotgun (WGS) entry which is preliminary data.</text>
</comment>
<evidence type="ECO:0000313" key="1">
    <source>
        <dbReference type="EMBL" id="GLK49490.1"/>
    </source>
</evidence>
<organism evidence="1 2">
    <name type="scientific">Brevundimonas intermedia</name>
    <dbReference type="NCBI Taxonomy" id="74315"/>
    <lineage>
        <taxon>Bacteria</taxon>
        <taxon>Pseudomonadati</taxon>
        <taxon>Pseudomonadota</taxon>
        <taxon>Alphaproteobacteria</taxon>
        <taxon>Caulobacterales</taxon>
        <taxon>Caulobacteraceae</taxon>
        <taxon>Brevundimonas</taxon>
    </lineage>
</organism>
<proteinExistence type="predicted"/>
<dbReference type="Proteomes" id="UP001143509">
    <property type="component" value="Unassembled WGS sequence"/>
</dbReference>
<protein>
    <recommendedName>
        <fullName evidence="3">Phage tail assembly protein</fullName>
    </recommendedName>
</protein>
<accession>A0ABQ5TBN2</accession>